<keyword evidence="8" id="KW-1185">Reference proteome</keyword>
<feature type="domain" description="Methylamine utilisation protein MauE" evidence="6">
    <location>
        <begin position="8"/>
        <end position="94"/>
    </location>
</feature>
<dbReference type="eggNOG" id="COG2259">
    <property type="taxonomic scope" value="Bacteria"/>
</dbReference>
<dbReference type="STRING" id="640132.Srot_1720"/>
<keyword evidence="4 5" id="KW-0472">Membrane</keyword>
<accession>D6Z8A0</accession>
<feature type="transmembrane region" description="Helical" evidence="5">
    <location>
        <begin position="104"/>
        <end position="123"/>
    </location>
</feature>
<evidence type="ECO:0000256" key="5">
    <source>
        <dbReference type="SAM" id="Phobius"/>
    </source>
</evidence>
<sequence length="148" mass="15795">MSANSALAYAIVRIALGLDFFCHGFFRLLTLGAFHERVVEGFAKAHSPLPHALVSPYAFAISFFEAAIGALLLIGLATKPALIATALLILSFMFGSGSEQKWTAVSTQLLYAVIIAGLVAFLAQNHYSVDRLLARNGDRGPAAKGTER</sequence>
<dbReference type="AlphaFoldDB" id="D6Z8A0"/>
<evidence type="ECO:0000256" key="1">
    <source>
        <dbReference type="ARBA" id="ARBA00004141"/>
    </source>
</evidence>
<dbReference type="RefSeq" id="WP_013138633.1">
    <property type="nucleotide sequence ID" value="NC_014168.1"/>
</dbReference>
<gene>
    <name evidence="7" type="ordered locus">Srot_1720</name>
</gene>
<protein>
    <submittedName>
        <fullName evidence="7">DoxX family protein</fullName>
    </submittedName>
</protein>
<evidence type="ECO:0000259" key="6">
    <source>
        <dbReference type="Pfam" id="PF07291"/>
    </source>
</evidence>
<dbReference type="InterPro" id="IPR009908">
    <property type="entry name" value="Methylamine_util_MauE"/>
</dbReference>
<name>D6Z8A0_SEGRD</name>
<dbReference type="GO" id="GO:0016020">
    <property type="term" value="C:membrane"/>
    <property type="evidence" value="ECO:0007669"/>
    <property type="project" value="UniProtKB-SubCell"/>
</dbReference>
<dbReference type="GO" id="GO:0030416">
    <property type="term" value="P:methylamine metabolic process"/>
    <property type="evidence" value="ECO:0007669"/>
    <property type="project" value="InterPro"/>
</dbReference>
<organism evidence="7 8">
    <name type="scientific">Segniliparus rotundus (strain ATCC BAA-972 / CDC 1076 / CIP 108378 / DSM 44985 / JCM 13578)</name>
    <dbReference type="NCBI Taxonomy" id="640132"/>
    <lineage>
        <taxon>Bacteria</taxon>
        <taxon>Bacillati</taxon>
        <taxon>Actinomycetota</taxon>
        <taxon>Actinomycetes</taxon>
        <taxon>Mycobacteriales</taxon>
        <taxon>Segniliparaceae</taxon>
        <taxon>Segniliparus</taxon>
    </lineage>
</organism>
<evidence type="ECO:0000313" key="7">
    <source>
        <dbReference type="EMBL" id="ADG98180.1"/>
    </source>
</evidence>
<keyword evidence="3 5" id="KW-1133">Transmembrane helix</keyword>
<evidence type="ECO:0000256" key="4">
    <source>
        <dbReference type="ARBA" id="ARBA00023136"/>
    </source>
</evidence>
<feature type="transmembrane region" description="Helical" evidence="5">
    <location>
        <begin position="54"/>
        <end position="74"/>
    </location>
</feature>
<dbReference type="EMBL" id="CP001958">
    <property type="protein sequence ID" value="ADG98180.1"/>
    <property type="molecule type" value="Genomic_DNA"/>
</dbReference>
<evidence type="ECO:0000256" key="3">
    <source>
        <dbReference type="ARBA" id="ARBA00022989"/>
    </source>
</evidence>
<evidence type="ECO:0000313" key="8">
    <source>
        <dbReference type="Proteomes" id="UP000002247"/>
    </source>
</evidence>
<dbReference type="HOGENOM" id="CLU_125957_1_0_11"/>
<proteinExistence type="predicted"/>
<dbReference type="Pfam" id="PF07291">
    <property type="entry name" value="MauE"/>
    <property type="match status" value="1"/>
</dbReference>
<keyword evidence="2 5" id="KW-0812">Transmembrane</keyword>
<dbReference type="OrthoDB" id="122157at2"/>
<feature type="transmembrane region" description="Helical" evidence="5">
    <location>
        <begin position="81"/>
        <end position="98"/>
    </location>
</feature>
<dbReference type="Proteomes" id="UP000002247">
    <property type="component" value="Chromosome"/>
</dbReference>
<comment type="subcellular location">
    <subcellularLocation>
        <location evidence="1">Membrane</location>
        <topology evidence="1">Multi-pass membrane protein</topology>
    </subcellularLocation>
</comment>
<reference evidence="7 8" key="1">
    <citation type="journal article" date="2010" name="Stand. Genomic Sci.">
        <title>Complete genome sequence of Segniliparus rotundus type strain (CDC 1076).</title>
        <authorList>
            <person name="Sikorski J."/>
            <person name="Lapidus A."/>
            <person name="Copeland A."/>
            <person name="Misra M."/>
            <person name="Glavina Del Rio T."/>
            <person name="Nolan M."/>
            <person name="Lucas S."/>
            <person name="Chen F."/>
            <person name="Tice H."/>
            <person name="Cheng J.F."/>
            <person name="Jando M."/>
            <person name="Schneider S."/>
            <person name="Bruce D."/>
            <person name="Goodwin L."/>
            <person name="Pitluck S."/>
            <person name="Liolios K."/>
            <person name="Mikhailova N."/>
            <person name="Pati A."/>
            <person name="Ivanova N."/>
            <person name="Mavromatis K."/>
            <person name="Chen A."/>
            <person name="Palaniappan K."/>
            <person name="Chertkov O."/>
            <person name="Land M."/>
            <person name="Hauser L."/>
            <person name="Chang Y.J."/>
            <person name="Jeffries C.D."/>
            <person name="Brettin T."/>
            <person name="Detter J.C."/>
            <person name="Han C."/>
            <person name="Rohde M."/>
            <person name="Goker M."/>
            <person name="Bristow J."/>
            <person name="Eisen J.A."/>
            <person name="Markowitz V."/>
            <person name="Hugenholtz P."/>
            <person name="Kyrpides N.C."/>
            <person name="Klenk H.P."/>
        </authorList>
    </citation>
    <scope>NUCLEOTIDE SEQUENCE [LARGE SCALE GENOMIC DNA]</scope>
    <source>
        <strain evidence="8">ATCC BAA-972 / CDC 1076 / CIP 108378 / DSM 44985 / JCM 13578</strain>
    </source>
</reference>
<dbReference type="KEGG" id="srt:Srot_1720"/>
<evidence type="ECO:0000256" key="2">
    <source>
        <dbReference type="ARBA" id="ARBA00022692"/>
    </source>
</evidence>
<feature type="transmembrane region" description="Helical" evidence="5">
    <location>
        <begin position="7"/>
        <end position="34"/>
    </location>
</feature>